<dbReference type="Proteomes" id="UP000214720">
    <property type="component" value="Unassembled WGS sequence"/>
</dbReference>
<sequence length="49" mass="5272">MRDDGKRQPGVGRGANCAEYTRDQFGVDVGSSNKTTLGFIARARAIATR</sequence>
<gene>
    <name evidence="1" type="ORF">BSU04_16650</name>
</gene>
<name>A0A226X223_CABSO</name>
<accession>A0A226X223</accession>
<dbReference type="AlphaFoldDB" id="A0A226X223"/>
<organism evidence="1 2">
    <name type="scientific">Caballeronia sordidicola</name>
    <name type="common">Burkholderia sordidicola</name>
    <dbReference type="NCBI Taxonomy" id="196367"/>
    <lineage>
        <taxon>Bacteria</taxon>
        <taxon>Pseudomonadati</taxon>
        <taxon>Pseudomonadota</taxon>
        <taxon>Betaproteobacteria</taxon>
        <taxon>Burkholderiales</taxon>
        <taxon>Burkholderiaceae</taxon>
        <taxon>Caballeronia</taxon>
    </lineage>
</organism>
<dbReference type="EMBL" id="MTHB01000105">
    <property type="protein sequence ID" value="OXC77471.1"/>
    <property type="molecule type" value="Genomic_DNA"/>
</dbReference>
<protein>
    <submittedName>
        <fullName evidence="1">Uncharacterized protein</fullName>
    </submittedName>
</protein>
<proteinExistence type="predicted"/>
<dbReference type="AntiFam" id="ANF00062">
    <property type="entry name" value="Shadow ORF (opposite ABC transporter protein)"/>
</dbReference>
<evidence type="ECO:0000313" key="2">
    <source>
        <dbReference type="Proteomes" id="UP000214720"/>
    </source>
</evidence>
<evidence type="ECO:0000313" key="1">
    <source>
        <dbReference type="EMBL" id="OXC77471.1"/>
    </source>
</evidence>
<comment type="caution">
    <text evidence="1">The sequence shown here is derived from an EMBL/GenBank/DDBJ whole genome shotgun (WGS) entry which is preliminary data.</text>
</comment>
<reference evidence="2" key="1">
    <citation type="submission" date="2017-01" db="EMBL/GenBank/DDBJ databases">
        <title>Genome Analysis of Deinococcus marmoris KOPRI26562.</title>
        <authorList>
            <person name="Kim J.H."/>
            <person name="Oh H.-M."/>
        </authorList>
    </citation>
    <scope>NUCLEOTIDE SEQUENCE [LARGE SCALE GENOMIC DNA]</scope>
    <source>
        <strain evidence="2">PAMC 26633</strain>
    </source>
</reference>